<dbReference type="EMBL" id="FOSG01000012">
    <property type="protein sequence ID" value="SFL05617.1"/>
    <property type="molecule type" value="Genomic_DNA"/>
</dbReference>
<feature type="region of interest" description="Disordered" evidence="1">
    <location>
        <begin position="64"/>
        <end position="83"/>
    </location>
</feature>
<dbReference type="Proteomes" id="UP000198928">
    <property type="component" value="Unassembled WGS sequence"/>
</dbReference>
<evidence type="ECO:0008006" key="4">
    <source>
        <dbReference type="Google" id="ProtNLM"/>
    </source>
</evidence>
<evidence type="ECO:0000313" key="2">
    <source>
        <dbReference type="EMBL" id="SFL05617.1"/>
    </source>
</evidence>
<feature type="compositionally biased region" description="Gly residues" evidence="1">
    <location>
        <begin position="175"/>
        <end position="192"/>
    </location>
</feature>
<feature type="compositionally biased region" description="Basic and acidic residues" evidence="1">
    <location>
        <begin position="74"/>
        <end position="83"/>
    </location>
</feature>
<dbReference type="OrthoDB" id="3799538at2"/>
<dbReference type="InterPro" id="IPR027417">
    <property type="entry name" value="P-loop_NTPase"/>
</dbReference>
<feature type="region of interest" description="Disordered" evidence="1">
    <location>
        <begin position="1"/>
        <end position="55"/>
    </location>
</feature>
<accession>A0A1I4EM55</accession>
<organism evidence="2 3">
    <name type="scientific">Streptomyces pini</name>
    <dbReference type="NCBI Taxonomy" id="1520580"/>
    <lineage>
        <taxon>Bacteria</taxon>
        <taxon>Bacillati</taxon>
        <taxon>Actinomycetota</taxon>
        <taxon>Actinomycetes</taxon>
        <taxon>Kitasatosporales</taxon>
        <taxon>Streptomycetaceae</taxon>
        <taxon>Streptomyces</taxon>
    </lineage>
</organism>
<proteinExistence type="predicted"/>
<reference evidence="3" key="1">
    <citation type="submission" date="2016-10" db="EMBL/GenBank/DDBJ databases">
        <authorList>
            <person name="Varghese N."/>
            <person name="Submissions S."/>
        </authorList>
    </citation>
    <scope>NUCLEOTIDE SEQUENCE [LARGE SCALE GENOMIC DNA]</scope>
    <source>
        <strain evidence="3">PL19</strain>
    </source>
</reference>
<protein>
    <recommendedName>
        <fullName evidence="4">ATP-binding protein</fullName>
    </recommendedName>
</protein>
<dbReference type="Gene3D" id="3.40.50.300">
    <property type="entry name" value="P-loop containing nucleotide triphosphate hydrolases"/>
    <property type="match status" value="1"/>
</dbReference>
<feature type="compositionally biased region" description="Pro residues" evidence="1">
    <location>
        <begin position="30"/>
        <end position="42"/>
    </location>
</feature>
<evidence type="ECO:0000313" key="3">
    <source>
        <dbReference type="Proteomes" id="UP000198928"/>
    </source>
</evidence>
<dbReference type="AlphaFoldDB" id="A0A1I4EM55"/>
<feature type="compositionally biased region" description="Gly residues" evidence="1">
    <location>
        <begin position="1"/>
        <end position="14"/>
    </location>
</feature>
<feature type="region of interest" description="Disordered" evidence="1">
    <location>
        <begin position="175"/>
        <end position="210"/>
    </location>
</feature>
<gene>
    <name evidence="2" type="ORF">SAMN05192584_11295</name>
</gene>
<sequence length="743" mass="77723">MVNGGAHGAWGAGDPGDPRGVRGGRGDLPAMPPAPPAPPMPRQAPSAGPSLGEWLRAPRPEADPGIWRYGHRPRPPEDPDRLGDRQLLGGAALALVCALLVWSLNYNGYIPPLMWPLDWFTPDSWKGVSGDVDAFIAAAYAYYALLAALLAWGFGKIGHWGEIWRRYVRPRLRGPGGPGGPGGPEGAGGGAGRPAAPAAAPPGGPADPALWPQLRAVGEHAAADRLTAEIHGGGMNDVDYVRIDRAWQAVRARYEQLPAFTEAVLDRGAAAFAHPSGDRDLPVRAARHDLLTGQVRLGAASDEERNPYAYRGARLALEPALLSTSMLVVGPSAAGKTSRVVRPVVESLALQALTGRAAVVAVGTAGAGLGPDEAYDVVIRLGDPGCAHDLDLYGGTDDPDEAAAVLAEAMVGDAPGGPAGPGGAGGFGGEADTRRAATALAQLIGPHRAAHGRFPSVPELRELLDGVPVALAALRQACEAAGDGAALRELDARERQSERPGDPGPLLADRIALLDRPAFAGFFGTGRTGGAPRPFAMRDLAHPLRVRIDLPERGHAEASRLLARLLLAQFTACARDRDERSLFACLVLDDAAHTLTPASVRAVQRLRTANAGVVLALRSLDEVPEPLRAAAVGAVGCRVVLSGVSTWDGEVFAQAWGRDWVKTEDVTHNPDFSGGALRRALRGIRALFTGVRATTRSVTVRTVQRERWSASDLAHKVPPGHAVVSLTTVRGEASPPVLARLGE</sequence>
<name>A0A1I4EM55_9ACTN</name>
<keyword evidence="3" id="KW-1185">Reference proteome</keyword>
<evidence type="ECO:0000256" key="1">
    <source>
        <dbReference type="SAM" id="MobiDB-lite"/>
    </source>
</evidence>
<dbReference type="SUPFAM" id="SSF52540">
    <property type="entry name" value="P-loop containing nucleoside triphosphate hydrolases"/>
    <property type="match status" value="1"/>
</dbReference>